<dbReference type="EMBL" id="CP035232">
    <property type="protein sequence ID" value="QAT64562.1"/>
    <property type="molecule type" value="Genomic_DNA"/>
</dbReference>
<name>A0AAJ3YW99_9BACI</name>
<keyword evidence="3" id="KW-0804">Transcription</keyword>
<sequence>MKITIYDVAEAAGVSISTVSRVINNTGRISQSTRQKVFEVMKDLNYQPNVHASALTGKRTNIIGLLTPDISNPFFGELAKSVEERADELGFSIIMCSTDRDPKKETKYFSVLRQKNVDGIIFATGIENKESLAAVEDIADEGIPLVMISQDRALFPMDVVVIDDLMAGYIAAKHLISLGHKSIACVIGDGTTTCEKDRLKGFKKAMDEAGIAAGELLTAGNGFSLQGGKKAAASIFSQKVPTAVLAINDVLACAVIQTAKEWGLEVPGDVSVIGFDNTMLAEMVAPPLTTVSQPIEEMGRRVVELLAEEIRGAKKSKSKTILAPELIIRQSTARPRTTEKTQEKGSFN</sequence>
<feature type="domain" description="HTH cro/C1-type" evidence="6">
    <location>
        <begin position="2"/>
        <end position="47"/>
    </location>
</feature>
<keyword evidence="1" id="KW-0805">Transcription regulation</keyword>
<dbReference type="Gene3D" id="1.10.260.40">
    <property type="entry name" value="lambda repressor-like DNA-binding domains"/>
    <property type="match status" value="1"/>
</dbReference>
<evidence type="ECO:0000313" key="8">
    <source>
        <dbReference type="Proteomes" id="UP000288675"/>
    </source>
</evidence>
<dbReference type="GeneID" id="82852301"/>
<dbReference type="InterPro" id="IPR046335">
    <property type="entry name" value="LacI/GalR-like_sensor"/>
</dbReference>
<dbReference type="KEGG" id="bgy:BGLY_1206"/>
<feature type="domain" description="HTH lacI-type" evidence="5">
    <location>
        <begin position="3"/>
        <end position="57"/>
    </location>
</feature>
<dbReference type="SMART" id="SM00354">
    <property type="entry name" value="HTH_LACI"/>
    <property type="match status" value="1"/>
</dbReference>
<dbReference type="InterPro" id="IPR001387">
    <property type="entry name" value="Cro/C1-type_HTH"/>
</dbReference>
<evidence type="ECO:0000259" key="6">
    <source>
        <dbReference type="PROSITE" id="PS50943"/>
    </source>
</evidence>
<evidence type="ECO:0000313" key="7">
    <source>
        <dbReference type="EMBL" id="QAT64562.1"/>
    </source>
</evidence>
<reference evidence="7 8" key="1">
    <citation type="submission" date="2019-01" db="EMBL/GenBank/DDBJ databases">
        <title>Genome sequence of Bacillus glycinifermentans SRCM103574.</title>
        <authorList>
            <person name="Kong H.-J."/>
            <person name="Jeong S.-Y."/>
            <person name="Jeong D.-Y."/>
        </authorList>
    </citation>
    <scope>NUCLEOTIDE SEQUENCE [LARGE SCALE GENOMIC DNA]</scope>
    <source>
        <strain evidence="7 8">SRCM103574</strain>
    </source>
</reference>
<evidence type="ECO:0000256" key="1">
    <source>
        <dbReference type="ARBA" id="ARBA00023015"/>
    </source>
</evidence>
<dbReference type="RefSeq" id="WP_046131271.1">
    <property type="nucleotide sequence ID" value="NZ_CP035232.1"/>
</dbReference>
<dbReference type="InterPro" id="IPR000843">
    <property type="entry name" value="HTH_LacI"/>
</dbReference>
<dbReference type="InterPro" id="IPR010982">
    <property type="entry name" value="Lambda_DNA-bd_dom_sf"/>
</dbReference>
<feature type="compositionally biased region" description="Basic and acidic residues" evidence="4">
    <location>
        <begin position="336"/>
        <end position="348"/>
    </location>
</feature>
<dbReference type="Pfam" id="PF13377">
    <property type="entry name" value="Peripla_BP_3"/>
    <property type="match status" value="1"/>
</dbReference>
<dbReference type="PROSITE" id="PS50943">
    <property type="entry name" value="HTH_CROC1"/>
    <property type="match status" value="1"/>
</dbReference>
<evidence type="ECO:0000256" key="3">
    <source>
        <dbReference type="ARBA" id="ARBA00023163"/>
    </source>
</evidence>
<dbReference type="Proteomes" id="UP000288675">
    <property type="component" value="Chromosome"/>
</dbReference>
<organism evidence="7 8">
    <name type="scientific">Bacillus glycinifermentans</name>
    <dbReference type="NCBI Taxonomy" id="1664069"/>
    <lineage>
        <taxon>Bacteria</taxon>
        <taxon>Bacillati</taxon>
        <taxon>Bacillota</taxon>
        <taxon>Bacilli</taxon>
        <taxon>Bacillales</taxon>
        <taxon>Bacillaceae</taxon>
        <taxon>Bacillus</taxon>
    </lineage>
</organism>
<dbReference type="Pfam" id="PF00356">
    <property type="entry name" value="LacI"/>
    <property type="match status" value="1"/>
</dbReference>
<dbReference type="PRINTS" id="PR00036">
    <property type="entry name" value="HTHLACI"/>
</dbReference>
<evidence type="ECO:0000256" key="2">
    <source>
        <dbReference type="ARBA" id="ARBA00023125"/>
    </source>
</evidence>
<dbReference type="AlphaFoldDB" id="A0AAJ3YW99"/>
<dbReference type="GO" id="GO:0000976">
    <property type="term" value="F:transcription cis-regulatory region binding"/>
    <property type="evidence" value="ECO:0007669"/>
    <property type="project" value="TreeGrafter"/>
</dbReference>
<dbReference type="Gene3D" id="3.40.50.2300">
    <property type="match status" value="2"/>
</dbReference>
<feature type="region of interest" description="Disordered" evidence="4">
    <location>
        <begin position="329"/>
        <end position="348"/>
    </location>
</feature>
<dbReference type="SUPFAM" id="SSF53822">
    <property type="entry name" value="Periplasmic binding protein-like I"/>
    <property type="match status" value="1"/>
</dbReference>
<dbReference type="PANTHER" id="PTHR30146:SF147">
    <property type="entry name" value="HTH-TYPE TRANSCRIPTIONAL REGULATOR DEGA"/>
    <property type="match status" value="1"/>
</dbReference>
<proteinExistence type="predicted"/>
<dbReference type="PANTHER" id="PTHR30146">
    <property type="entry name" value="LACI-RELATED TRANSCRIPTIONAL REPRESSOR"/>
    <property type="match status" value="1"/>
</dbReference>
<dbReference type="CDD" id="cd01392">
    <property type="entry name" value="HTH_LacI"/>
    <property type="match status" value="1"/>
</dbReference>
<gene>
    <name evidence="7" type="ORF">EQZ20_06360</name>
</gene>
<evidence type="ECO:0000259" key="5">
    <source>
        <dbReference type="PROSITE" id="PS50932"/>
    </source>
</evidence>
<dbReference type="PROSITE" id="PS50932">
    <property type="entry name" value="HTH_LACI_2"/>
    <property type="match status" value="1"/>
</dbReference>
<dbReference type="GO" id="GO:0003700">
    <property type="term" value="F:DNA-binding transcription factor activity"/>
    <property type="evidence" value="ECO:0007669"/>
    <property type="project" value="TreeGrafter"/>
</dbReference>
<keyword evidence="2" id="KW-0238">DNA-binding</keyword>
<accession>A0AAJ3YW99</accession>
<dbReference type="InterPro" id="IPR028082">
    <property type="entry name" value="Peripla_BP_I"/>
</dbReference>
<protein>
    <submittedName>
        <fullName evidence="7">LacI family transcriptional regulator</fullName>
    </submittedName>
</protein>
<dbReference type="SUPFAM" id="SSF47413">
    <property type="entry name" value="lambda repressor-like DNA-binding domains"/>
    <property type="match status" value="1"/>
</dbReference>
<dbReference type="PROSITE" id="PS00356">
    <property type="entry name" value="HTH_LACI_1"/>
    <property type="match status" value="1"/>
</dbReference>
<evidence type="ECO:0000256" key="4">
    <source>
        <dbReference type="SAM" id="MobiDB-lite"/>
    </source>
</evidence>